<comment type="cofactor">
    <cofactor evidence="1">
        <name>FAD</name>
        <dbReference type="ChEBI" id="CHEBI:57692"/>
    </cofactor>
</comment>
<keyword evidence="3" id="KW-0153">Cholesterol metabolism</keyword>
<gene>
    <name evidence="19" type="ORF">NFG58_03445</name>
</gene>
<dbReference type="InterPro" id="IPR006076">
    <property type="entry name" value="FAD-dep_OxRdtase"/>
</dbReference>
<dbReference type="PANTHER" id="PTHR47470:SF1">
    <property type="entry name" value="FAD-DEPENDENT OXIDOREDUCTASE 2 FAD BINDING DOMAIN-CONTAINING PROTEIN"/>
    <property type="match status" value="1"/>
</dbReference>
<evidence type="ECO:0000256" key="7">
    <source>
        <dbReference type="ARBA" id="ARBA00023098"/>
    </source>
</evidence>
<evidence type="ECO:0000256" key="14">
    <source>
        <dbReference type="ARBA" id="ARBA00049744"/>
    </source>
</evidence>
<evidence type="ECO:0000259" key="17">
    <source>
        <dbReference type="Pfam" id="PF01266"/>
    </source>
</evidence>
<dbReference type="EC" id="5.3.3.1" evidence="11"/>
<evidence type="ECO:0000256" key="13">
    <source>
        <dbReference type="ARBA" id="ARBA00049723"/>
    </source>
</evidence>
<dbReference type="GO" id="GO:0016995">
    <property type="term" value="F:cholesterol oxidase activity"/>
    <property type="evidence" value="ECO:0007669"/>
    <property type="project" value="UniProtKB-EC"/>
</dbReference>
<evidence type="ECO:0000256" key="9">
    <source>
        <dbReference type="ARBA" id="ARBA00023221"/>
    </source>
</evidence>
<dbReference type="EMBL" id="CP098827">
    <property type="protein sequence ID" value="XBO71785.1"/>
    <property type="molecule type" value="Genomic_DNA"/>
</dbReference>
<keyword evidence="8" id="KW-1207">Sterol metabolism</keyword>
<evidence type="ECO:0000256" key="3">
    <source>
        <dbReference type="ARBA" id="ARBA00022548"/>
    </source>
</evidence>
<comment type="pathway">
    <text evidence="12">Steroid metabolism; cholesterol degradation.</text>
</comment>
<name>A0AAU7KKA1_9GAMM</name>
<evidence type="ECO:0000256" key="11">
    <source>
        <dbReference type="ARBA" id="ARBA00038856"/>
    </source>
</evidence>
<dbReference type="InterPro" id="IPR036188">
    <property type="entry name" value="FAD/NAD-bd_sf"/>
</dbReference>
<evidence type="ECO:0000256" key="6">
    <source>
        <dbReference type="ARBA" id="ARBA00023002"/>
    </source>
</evidence>
<organism evidence="19">
    <name type="scientific">Halomonas sp. RT37</name>
    <dbReference type="NCBI Taxonomy" id="2950872"/>
    <lineage>
        <taxon>Bacteria</taxon>
        <taxon>Pseudomonadati</taxon>
        <taxon>Pseudomonadota</taxon>
        <taxon>Gammaproteobacteria</taxon>
        <taxon>Oceanospirillales</taxon>
        <taxon>Halomonadaceae</taxon>
        <taxon>Halomonas</taxon>
    </lineage>
</organism>
<evidence type="ECO:0000256" key="16">
    <source>
        <dbReference type="SAM" id="MobiDB-lite"/>
    </source>
</evidence>
<evidence type="ECO:0000256" key="5">
    <source>
        <dbReference type="ARBA" id="ARBA00022827"/>
    </source>
</evidence>
<keyword evidence="5" id="KW-0274">FAD</keyword>
<evidence type="ECO:0000256" key="10">
    <source>
        <dbReference type="ARBA" id="ARBA00023235"/>
    </source>
</evidence>
<dbReference type="Gene3D" id="3.50.50.60">
    <property type="entry name" value="FAD/NAD(P)-binding domain"/>
    <property type="match status" value="3"/>
</dbReference>
<dbReference type="Pfam" id="PF01266">
    <property type="entry name" value="DAO"/>
    <property type="match status" value="1"/>
</dbReference>
<dbReference type="PANTHER" id="PTHR47470">
    <property type="entry name" value="CHOLESTEROL OXIDASE"/>
    <property type="match status" value="1"/>
</dbReference>
<evidence type="ECO:0000256" key="8">
    <source>
        <dbReference type="ARBA" id="ARBA00023166"/>
    </source>
</evidence>
<dbReference type="GO" id="GO:0008203">
    <property type="term" value="P:cholesterol metabolic process"/>
    <property type="evidence" value="ECO:0007669"/>
    <property type="project" value="UniProtKB-KW"/>
</dbReference>
<evidence type="ECO:0000256" key="2">
    <source>
        <dbReference type="ARBA" id="ARBA00010790"/>
    </source>
</evidence>
<keyword evidence="9" id="KW-0753">Steroid metabolism</keyword>
<evidence type="ECO:0000256" key="12">
    <source>
        <dbReference type="ARBA" id="ARBA00049645"/>
    </source>
</evidence>
<proteinExistence type="inferred from homology"/>
<dbReference type="Pfam" id="PF05199">
    <property type="entry name" value="GMC_oxred_C"/>
    <property type="match status" value="1"/>
</dbReference>
<feature type="domain" description="Glucose-methanol-choline oxidoreductase C-terminal" evidence="18">
    <location>
        <begin position="483"/>
        <end position="544"/>
    </location>
</feature>
<evidence type="ECO:0000256" key="1">
    <source>
        <dbReference type="ARBA" id="ARBA00001974"/>
    </source>
</evidence>
<feature type="domain" description="FAD dependent oxidoreductase" evidence="17">
    <location>
        <begin position="14"/>
        <end position="293"/>
    </location>
</feature>
<dbReference type="InterPro" id="IPR052542">
    <property type="entry name" value="Cholesterol_Oxidase"/>
</dbReference>
<accession>A0AAU7KKA1</accession>
<dbReference type="SUPFAM" id="SSF51905">
    <property type="entry name" value="FAD/NAD(P)-binding domain"/>
    <property type="match status" value="1"/>
</dbReference>
<feature type="region of interest" description="Disordered" evidence="16">
    <location>
        <begin position="168"/>
        <end position="190"/>
    </location>
</feature>
<comment type="similarity">
    <text evidence="2">Belongs to the GMC oxidoreductase family.</text>
</comment>
<protein>
    <recommendedName>
        <fullName evidence="14">Cholesterol oxidase</fullName>
        <ecNumber evidence="13">1.1.3.6</ecNumber>
        <ecNumber evidence="11">5.3.3.1</ecNumber>
    </recommendedName>
    <alternativeName>
        <fullName evidence="15">Cholesterol isomerase</fullName>
    </alternativeName>
</protein>
<dbReference type="GO" id="GO:0004769">
    <property type="term" value="F:steroid Delta-isomerase activity"/>
    <property type="evidence" value="ECO:0007669"/>
    <property type="project" value="UniProtKB-EC"/>
</dbReference>
<keyword evidence="10" id="KW-0413">Isomerase</keyword>
<evidence type="ECO:0000313" key="19">
    <source>
        <dbReference type="EMBL" id="XBO71785.1"/>
    </source>
</evidence>
<dbReference type="AlphaFoldDB" id="A0AAU7KKA1"/>
<keyword evidence="4" id="KW-0285">Flavoprotein</keyword>
<keyword evidence="7" id="KW-0443">Lipid metabolism</keyword>
<evidence type="ECO:0000259" key="18">
    <source>
        <dbReference type="Pfam" id="PF05199"/>
    </source>
</evidence>
<evidence type="ECO:0000256" key="15">
    <source>
        <dbReference type="ARBA" id="ARBA00049778"/>
    </source>
</evidence>
<dbReference type="InterPro" id="IPR007867">
    <property type="entry name" value="GMC_OxRtase_C"/>
</dbReference>
<reference evidence="19" key="1">
    <citation type="submission" date="2022-06" db="EMBL/GenBank/DDBJ databases">
        <title>A novel DMS-producing enzyme.</title>
        <authorList>
            <person name="Zhang Y."/>
        </authorList>
    </citation>
    <scope>NUCLEOTIDE SEQUENCE</scope>
    <source>
        <strain evidence="19">RT37</strain>
    </source>
</reference>
<keyword evidence="6" id="KW-0560">Oxidoreductase</keyword>
<dbReference type="RefSeq" id="WP_348827609.1">
    <property type="nucleotide sequence ID" value="NZ_CP098827.1"/>
</dbReference>
<dbReference type="EC" id="1.1.3.6" evidence="13"/>
<evidence type="ECO:0000256" key="4">
    <source>
        <dbReference type="ARBA" id="ARBA00022630"/>
    </source>
</evidence>
<sequence length="604" mass="66184">MTSSQDDRFDYDQIIIGTGFGGSVSALRLSEKGHRVLLLEKGRRWKDEEFSDNSWNLKKFLWAPRLGLTGNLQISLTRKITALHGVGVGGGSLVYANVHLIPKDEVFAAESWTRVHGDWKQRLAPFYGLAQRMLGVTKSHYENAADEALKETARRMGREHTYQTVNTGVLFPEDPDDASGAERGDPYFDGDGPERNSCQYCGGCTMGCRHNAKNTLVKNYLWFAERNGVEIRAESEVTRIEALPDAKGQRDGSAGYEITVQSSTAWFAKKPYRLRCRGLVLSAGVFGTIPLLLKARDQDQTLPRLSSRLGREVRTNSETLIVNTARFADASGQPQEICHGPTITSMFDPDDETRIEINRFPRYGDATFALQSAVPLTDTHGQVPRSVSMLINILRQPLTTLRMLNPVGKSKHSIIFLVMQTRDTYVHLKSQRPWYTMFKPGWSVYQDKDDRALSNYFPIAHEAARHFVEAAGGGEAGNVATEVLSGAPSTAHLMGGVAIGTSAEDGVVDDRGRAFGYHNLRVIDGSLIPGNLGVNPSLTILALAEYAWAEEPVFDEGRAAEVSRVHFSKPLPGSCSALDGHGDLHGLIASDAATTTTATSGVDA</sequence>